<dbReference type="PROSITE" id="PS51005">
    <property type="entry name" value="NAC"/>
    <property type="match status" value="1"/>
</dbReference>
<evidence type="ECO:0000256" key="4">
    <source>
        <dbReference type="ARBA" id="ARBA00023242"/>
    </source>
</evidence>
<dbReference type="STRING" id="106549.A0A540LKQ5"/>
<dbReference type="Pfam" id="PF02365">
    <property type="entry name" value="NAM"/>
    <property type="match status" value="1"/>
</dbReference>
<dbReference type="InterPro" id="IPR036093">
    <property type="entry name" value="NAC_dom_sf"/>
</dbReference>
<dbReference type="AlphaFoldDB" id="A0A540LKQ5"/>
<evidence type="ECO:0000256" key="1">
    <source>
        <dbReference type="ARBA" id="ARBA00023015"/>
    </source>
</evidence>
<dbReference type="GO" id="GO:0006355">
    <property type="term" value="P:regulation of DNA-templated transcription"/>
    <property type="evidence" value="ECO:0007669"/>
    <property type="project" value="InterPro"/>
</dbReference>
<dbReference type="InterPro" id="IPR003441">
    <property type="entry name" value="NAC-dom"/>
</dbReference>
<organism evidence="6 7">
    <name type="scientific">Malus baccata</name>
    <name type="common">Siberian crab apple</name>
    <name type="synonym">Pyrus baccata</name>
    <dbReference type="NCBI Taxonomy" id="106549"/>
    <lineage>
        <taxon>Eukaryota</taxon>
        <taxon>Viridiplantae</taxon>
        <taxon>Streptophyta</taxon>
        <taxon>Embryophyta</taxon>
        <taxon>Tracheophyta</taxon>
        <taxon>Spermatophyta</taxon>
        <taxon>Magnoliopsida</taxon>
        <taxon>eudicotyledons</taxon>
        <taxon>Gunneridae</taxon>
        <taxon>Pentapetalae</taxon>
        <taxon>rosids</taxon>
        <taxon>fabids</taxon>
        <taxon>Rosales</taxon>
        <taxon>Rosaceae</taxon>
        <taxon>Amygdaloideae</taxon>
        <taxon>Maleae</taxon>
        <taxon>Malus</taxon>
    </lineage>
</organism>
<dbReference type="Gene3D" id="2.170.150.80">
    <property type="entry name" value="NAC domain"/>
    <property type="match status" value="1"/>
</dbReference>
<evidence type="ECO:0000313" key="6">
    <source>
        <dbReference type="EMBL" id="TQD87061.1"/>
    </source>
</evidence>
<dbReference type="EMBL" id="VIEB01000549">
    <property type="protein sequence ID" value="TQD87061.1"/>
    <property type="molecule type" value="Genomic_DNA"/>
</dbReference>
<feature type="domain" description="NAC" evidence="5">
    <location>
        <begin position="4"/>
        <end position="87"/>
    </location>
</feature>
<evidence type="ECO:0000256" key="3">
    <source>
        <dbReference type="ARBA" id="ARBA00023163"/>
    </source>
</evidence>
<evidence type="ECO:0000259" key="5">
    <source>
        <dbReference type="PROSITE" id="PS51005"/>
    </source>
</evidence>
<dbReference type="SUPFAM" id="SSF101941">
    <property type="entry name" value="NAC domain"/>
    <property type="match status" value="1"/>
</dbReference>
<sequence length="87" mass="10159">MEDLPPEFRFSPTEEELISVYLQKKLDGRSEDLNRVVDRIIPVVYIYELNPWELPRHQHMCSWVNGNNAATMFPYVPFMGVTIADST</sequence>
<keyword evidence="2" id="KW-0238">DNA-binding</keyword>
<reference evidence="6 7" key="1">
    <citation type="journal article" date="2019" name="G3 (Bethesda)">
        <title>Sequencing of a Wild Apple (Malus baccata) Genome Unravels the Differences Between Cultivated and Wild Apple Species Regarding Disease Resistance and Cold Tolerance.</title>
        <authorList>
            <person name="Chen X."/>
        </authorList>
    </citation>
    <scope>NUCLEOTIDE SEQUENCE [LARGE SCALE GENOMIC DNA]</scope>
    <source>
        <strain evidence="7">cv. Shandingzi</strain>
        <tissue evidence="6">Leaves</tissue>
    </source>
</reference>
<dbReference type="Proteomes" id="UP000315295">
    <property type="component" value="Unassembled WGS sequence"/>
</dbReference>
<keyword evidence="4" id="KW-0539">Nucleus</keyword>
<protein>
    <recommendedName>
        <fullName evidence="5">NAC domain-containing protein</fullName>
    </recommendedName>
</protein>
<evidence type="ECO:0000313" key="7">
    <source>
        <dbReference type="Proteomes" id="UP000315295"/>
    </source>
</evidence>
<gene>
    <name evidence="6" type="ORF">C1H46_027389</name>
</gene>
<dbReference type="GO" id="GO:0003677">
    <property type="term" value="F:DNA binding"/>
    <property type="evidence" value="ECO:0007669"/>
    <property type="project" value="UniProtKB-KW"/>
</dbReference>
<evidence type="ECO:0000256" key="2">
    <source>
        <dbReference type="ARBA" id="ARBA00023125"/>
    </source>
</evidence>
<keyword evidence="3" id="KW-0804">Transcription</keyword>
<comment type="caution">
    <text evidence="6">The sequence shown here is derived from an EMBL/GenBank/DDBJ whole genome shotgun (WGS) entry which is preliminary data.</text>
</comment>
<name>A0A540LKQ5_MALBA</name>
<keyword evidence="7" id="KW-1185">Reference proteome</keyword>
<proteinExistence type="predicted"/>
<accession>A0A540LKQ5</accession>
<keyword evidence="1" id="KW-0805">Transcription regulation</keyword>